<dbReference type="OrthoDB" id="9791656at2"/>
<reference evidence="7" key="1">
    <citation type="submission" date="2016-10" db="EMBL/GenBank/DDBJ databases">
        <authorList>
            <person name="Varghese N."/>
            <person name="Submissions S."/>
        </authorList>
    </citation>
    <scope>NUCLEOTIDE SEQUENCE [LARGE SCALE GENOMIC DNA]</scope>
    <source>
        <strain evidence="7">Nm69</strain>
    </source>
</reference>
<proteinExistence type="inferred from homology"/>
<sequence>MAEHRATPGFSTALMPLVRWIMPSAYVLVRCFYAWLQPSRTMAMVAVWHKKRILLVSHSYKDGYSLPGGVMQRHETPEYGAVRELFEETGIKIEPATLRLADVSTRTSRYGKRTTYLFEVRLGDAPQIRVNGWEITTGSLIDARKACVLCQSADLCCYIEKSLAREKKGQVLRYNNQ</sequence>
<evidence type="ECO:0000256" key="4">
    <source>
        <dbReference type="RuleBase" id="RU003476"/>
    </source>
</evidence>
<dbReference type="STRING" id="52441.SAMN05216302_10504"/>
<dbReference type="InterPro" id="IPR015797">
    <property type="entry name" value="NUDIX_hydrolase-like_dom_sf"/>
</dbReference>
<dbReference type="Pfam" id="PF00293">
    <property type="entry name" value="NUDIX"/>
    <property type="match status" value="1"/>
</dbReference>
<dbReference type="GO" id="GO:0016787">
    <property type="term" value="F:hydrolase activity"/>
    <property type="evidence" value="ECO:0007669"/>
    <property type="project" value="UniProtKB-KW"/>
</dbReference>
<keyword evidence="7" id="KW-1185">Reference proteome</keyword>
<dbReference type="PROSITE" id="PS51462">
    <property type="entry name" value="NUDIX"/>
    <property type="match status" value="1"/>
</dbReference>
<dbReference type="PROSITE" id="PS00893">
    <property type="entry name" value="NUDIX_BOX"/>
    <property type="match status" value="1"/>
</dbReference>
<dbReference type="AlphaFoldDB" id="A0A1I4GBP6"/>
<keyword evidence="2 4" id="KW-0378">Hydrolase</keyword>
<dbReference type="EMBL" id="FOSP01000050">
    <property type="protein sequence ID" value="SFL26581.1"/>
    <property type="molecule type" value="Genomic_DNA"/>
</dbReference>
<evidence type="ECO:0000256" key="1">
    <source>
        <dbReference type="ARBA" id="ARBA00001946"/>
    </source>
</evidence>
<dbReference type="PRINTS" id="PR00502">
    <property type="entry name" value="NUDIXFAMILY"/>
</dbReference>
<evidence type="ECO:0000259" key="5">
    <source>
        <dbReference type="PROSITE" id="PS51462"/>
    </source>
</evidence>
<gene>
    <name evidence="6" type="ORF">SAMN05216302_10504</name>
</gene>
<evidence type="ECO:0000313" key="7">
    <source>
        <dbReference type="Proteomes" id="UP000199533"/>
    </source>
</evidence>
<feature type="domain" description="Nudix hydrolase" evidence="5">
    <location>
        <begin position="38"/>
        <end position="163"/>
    </location>
</feature>
<dbReference type="PANTHER" id="PTHR43046">
    <property type="entry name" value="GDP-MANNOSE MANNOSYL HYDROLASE"/>
    <property type="match status" value="1"/>
</dbReference>
<name>A0A1I4GBP6_9PROT</name>
<dbReference type="CDD" id="cd02883">
    <property type="entry name" value="NUDIX_Hydrolase"/>
    <property type="match status" value="1"/>
</dbReference>
<keyword evidence="3" id="KW-0460">Magnesium</keyword>
<comment type="cofactor">
    <cofactor evidence="1">
        <name>Mg(2+)</name>
        <dbReference type="ChEBI" id="CHEBI:18420"/>
    </cofactor>
</comment>
<evidence type="ECO:0000256" key="2">
    <source>
        <dbReference type="ARBA" id="ARBA00022801"/>
    </source>
</evidence>
<dbReference type="Gene3D" id="3.90.79.10">
    <property type="entry name" value="Nucleoside Triphosphate Pyrophosphohydrolase"/>
    <property type="match status" value="1"/>
</dbReference>
<protein>
    <submittedName>
        <fullName evidence="6">NUDIX domain-containing protein</fullName>
    </submittedName>
</protein>
<comment type="similarity">
    <text evidence="4">Belongs to the Nudix hydrolase family.</text>
</comment>
<dbReference type="Proteomes" id="UP000199533">
    <property type="component" value="Unassembled WGS sequence"/>
</dbReference>
<evidence type="ECO:0000256" key="3">
    <source>
        <dbReference type="ARBA" id="ARBA00022842"/>
    </source>
</evidence>
<dbReference type="RefSeq" id="WP_090703004.1">
    <property type="nucleotide sequence ID" value="NZ_FOSP01000050.1"/>
</dbReference>
<organism evidence="6 7">
    <name type="scientific">Nitrosomonas aestuarii</name>
    <dbReference type="NCBI Taxonomy" id="52441"/>
    <lineage>
        <taxon>Bacteria</taxon>
        <taxon>Pseudomonadati</taxon>
        <taxon>Pseudomonadota</taxon>
        <taxon>Betaproteobacteria</taxon>
        <taxon>Nitrosomonadales</taxon>
        <taxon>Nitrosomonadaceae</taxon>
        <taxon>Nitrosomonas</taxon>
    </lineage>
</organism>
<evidence type="ECO:0000313" key="6">
    <source>
        <dbReference type="EMBL" id="SFL26581.1"/>
    </source>
</evidence>
<dbReference type="InterPro" id="IPR020476">
    <property type="entry name" value="Nudix_hydrolase"/>
</dbReference>
<dbReference type="SUPFAM" id="SSF55811">
    <property type="entry name" value="Nudix"/>
    <property type="match status" value="1"/>
</dbReference>
<dbReference type="InterPro" id="IPR020084">
    <property type="entry name" value="NUDIX_hydrolase_CS"/>
</dbReference>
<dbReference type="PANTHER" id="PTHR43046:SF12">
    <property type="entry name" value="GDP-MANNOSE MANNOSYL HYDROLASE"/>
    <property type="match status" value="1"/>
</dbReference>
<accession>A0A1I4GBP6</accession>
<dbReference type="InterPro" id="IPR000086">
    <property type="entry name" value="NUDIX_hydrolase_dom"/>
</dbReference>